<evidence type="ECO:0000313" key="3">
    <source>
        <dbReference type="Proteomes" id="UP000198984"/>
    </source>
</evidence>
<reference evidence="2 3" key="1">
    <citation type="submission" date="2016-10" db="EMBL/GenBank/DDBJ databases">
        <authorList>
            <person name="de Groot N.N."/>
        </authorList>
    </citation>
    <scope>NUCLEOTIDE SEQUENCE [LARGE SCALE GENOMIC DNA]</scope>
    <source>
        <strain evidence="2 3">DSM 21039</strain>
    </source>
</reference>
<feature type="chain" id="PRO_5011714914" evidence="1">
    <location>
        <begin position="21"/>
        <end position="141"/>
    </location>
</feature>
<organism evidence="2 3">
    <name type="scientific">Chitinophaga rupis</name>
    <dbReference type="NCBI Taxonomy" id="573321"/>
    <lineage>
        <taxon>Bacteria</taxon>
        <taxon>Pseudomonadati</taxon>
        <taxon>Bacteroidota</taxon>
        <taxon>Chitinophagia</taxon>
        <taxon>Chitinophagales</taxon>
        <taxon>Chitinophagaceae</taxon>
        <taxon>Chitinophaga</taxon>
    </lineage>
</organism>
<dbReference type="EMBL" id="FOBB01000014">
    <property type="protein sequence ID" value="SEN89446.1"/>
    <property type="molecule type" value="Genomic_DNA"/>
</dbReference>
<keyword evidence="1" id="KW-0732">Signal</keyword>
<dbReference type="AlphaFoldDB" id="A0A1H8KAA0"/>
<gene>
    <name evidence="2" type="ORF">SAMN04488505_11468</name>
</gene>
<sequence length="141" mass="15923">MRNLLFSFIMCFVCLSSSFAAVKTVDDGWQVLGPTETAASPNDFYFYKLIQINAVAHKYASIIEVSVQADANFYNMQGSYVIRIDKYNTSTRFDGLELQCTSGNPSAAIFYIFNDAVWVRSPNKWGNIYYRTSADFLEAAL</sequence>
<evidence type="ECO:0000256" key="1">
    <source>
        <dbReference type="SAM" id="SignalP"/>
    </source>
</evidence>
<dbReference type="OrthoDB" id="652545at2"/>
<feature type="signal peptide" evidence="1">
    <location>
        <begin position="1"/>
        <end position="20"/>
    </location>
</feature>
<dbReference type="STRING" id="573321.SAMN04488505_11468"/>
<accession>A0A1H8KAA0</accession>
<proteinExistence type="predicted"/>
<dbReference type="RefSeq" id="WP_089921286.1">
    <property type="nucleotide sequence ID" value="NZ_FOBB01000014.1"/>
</dbReference>
<evidence type="ECO:0000313" key="2">
    <source>
        <dbReference type="EMBL" id="SEN89446.1"/>
    </source>
</evidence>
<keyword evidence="3" id="KW-1185">Reference proteome</keyword>
<name>A0A1H8KAA0_9BACT</name>
<protein>
    <submittedName>
        <fullName evidence="2">Uncharacterized protein</fullName>
    </submittedName>
</protein>
<dbReference type="Proteomes" id="UP000198984">
    <property type="component" value="Unassembled WGS sequence"/>
</dbReference>